<keyword evidence="2" id="KW-0560">Oxidoreductase</keyword>
<dbReference type="AlphaFoldDB" id="A0A160VAS6"/>
<dbReference type="InterPro" id="IPR051783">
    <property type="entry name" value="NAD(P)-dependent_oxidoreduct"/>
</dbReference>
<dbReference type="SUPFAM" id="SSF51735">
    <property type="entry name" value="NAD(P)-binding Rossmann-fold domains"/>
    <property type="match status" value="1"/>
</dbReference>
<protein>
    <submittedName>
        <fullName evidence="2">Dihydroflavonol-4-reductase</fullName>
        <ecNumber evidence="2">1.1.1.219</ecNumber>
    </submittedName>
</protein>
<organism evidence="2">
    <name type="scientific">hydrothermal vent metagenome</name>
    <dbReference type="NCBI Taxonomy" id="652676"/>
    <lineage>
        <taxon>unclassified sequences</taxon>
        <taxon>metagenomes</taxon>
        <taxon>ecological metagenomes</taxon>
    </lineage>
</organism>
<accession>A0A160VAS6</accession>
<dbReference type="CDD" id="cd05228">
    <property type="entry name" value="AR_FR_like_1_SDR_e"/>
    <property type="match status" value="1"/>
</dbReference>
<dbReference type="PANTHER" id="PTHR48079:SF6">
    <property type="entry name" value="NAD(P)-BINDING DOMAIN-CONTAINING PROTEIN-RELATED"/>
    <property type="match status" value="1"/>
</dbReference>
<dbReference type="InterPro" id="IPR017829">
    <property type="entry name" value="Hopanoid-assoc_sugar_epimerase"/>
</dbReference>
<feature type="domain" description="NAD-dependent epimerase/dehydratase" evidence="1">
    <location>
        <begin position="3"/>
        <end position="228"/>
    </location>
</feature>
<evidence type="ECO:0000259" key="1">
    <source>
        <dbReference type="Pfam" id="PF01370"/>
    </source>
</evidence>
<evidence type="ECO:0000313" key="2">
    <source>
        <dbReference type="EMBL" id="CUV01600.1"/>
    </source>
</evidence>
<reference evidence="2" key="1">
    <citation type="submission" date="2015-10" db="EMBL/GenBank/DDBJ databases">
        <authorList>
            <person name="Gilbert D.G."/>
        </authorList>
    </citation>
    <scope>NUCLEOTIDE SEQUENCE</scope>
</reference>
<dbReference type="PANTHER" id="PTHR48079">
    <property type="entry name" value="PROTEIN YEEZ"/>
    <property type="match status" value="1"/>
</dbReference>
<dbReference type="EC" id="1.1.1.219" evidence="2"/>
<dbReference type="Gene3D" id="3.40.50.720">
    <property type="entry name" value="NAD(P)-binding Rossmann-like Domain"/>
    <property type="match status" value="1"/>
</dbReference>
<proteinExistence type="predicted"/>
<dbReference type="InterPro" id="IPR001509">
    <property type="entry name" value="Epimerase_deHydtase"/>
</dbReference>
<dbReference type="GO" id="GO:0045552">
    <property type="term" value="F:dihydroflavanol 4-reductase activity"/>
    <property type="evidence" value="ECO:0007669"/>
    <property type="project" value="UniProtKB-EC"/>
</dbReference>
<dbReference type="GO" id="GO:0004029">
    <property type="term" value="F:aldehyde dehydrogenase (NAD+) activity"/>
    <property type="evidence" value="ECO:0007669"/>
    <property type="project" value="TreeGrafter"/>
</dbReference>
<sequence>MKVLVTGATGFIGGNLARELWRRGDDVRALVRPGSNRLTIEDTGIVPVEGDILDRQSIDRAVQGCEAVFHVAAAYTFWSKNPEEVSRTNVEGTLNVLKAAREAGVSRTVYTSTVGTIGLPKTGLGDEATPFESQSLHGDYKRSKLQAEKEALSLAAEGMPVVVVNPTAPVGPWDIKPTPTGRMVLDFLRRKVPAYLKTGMNVVDVADVVEGHILALGKGRNGDRYILGNRNVSLKEIFDILSEITGLSAPRIRAPYWLVVGVGYADRFVEGTLLRREPAIPVEGVLASRVPAYVSCEKAVGELGQPQRPIEDALKQAVDWFAEHGYVDGKNRSPATRQRWPN</sequence>
<dbReference type="GO" id="GO:0005737">
    <property type="term" value="C:cytoplasm"/>
    <property type="evidence" value="ECO:0007669"/>
    <property type="project" value="TreeGrafter"/>
</dbReference>
<gene>
    <name evidence="2" type="ORF">MGWOODY_Clf1034</name>
</gene>
<dbReference type="Pfam" id="PF01370">
    <property type="entry name" value="Epimerase"/>
    <property type="match status" value="1"/>
</dbReference>
<name>A0A160VAS6_9ZZZZ</name>
<dbReference type="NCBIfam" id="TIGR03466">
    <property type="entry name" value="HpnA"/>
    <property type="match status" value="1"/>
</dbReference>
<dbReference type="InterPro" id="IPR036291">
    <property type="entry name" value="NAD(P)-bd_dom_sf"/>
</dbReference>
<dbReference type="EMBL" id="FAXA01000102">
    <property type="protein sequence ID" value="CUV01600.1"/>
    <property type="molecule type" value="Genomic_DNA"/>
</dbReference>